<keyword evidence="3" id="KW-0808">Transferase</keyword>
<dbReference type="PANTHER" id="PTHR42909">
    <property type="entry name" value="ZGC:136858"/>
    <property type="match status" value="1"/>
</dbReference>
<dbReference type="OMA" id="ACADMSV"/>
<dbReference type="GO" id="GO:0005737">
    <property type="term" value="C:cytoplasm"/>
    <property type="evidence" value="ECO:0007669"/>
    <property type="project" value="TreeGrafter"/>
</dbReference>
<name>A0A1X0SDD7_RHIZD</name>
<evidence type="ECO:0000256" key="1">
    <source>
        <dbReference type="ARBA" id="ARBA00022723"/>
    </source>
</evidence>
<dbReference type="EMBL" id="KV921268">
    <property type="protein sequence ID" value="ORE22282.1"/>
    <property type="molecule type" value="Genomic_DNA"/>
</dbReference>
<dbReference type="PANTHER" id="PTHR42909:SF1">
    <property type="entry name" value="CARBOHYDRATE KINASE PFKB DOMAIN-CONTAINING PROTEIN"/>
    <property type="match status" value="1"/>
</dbReference>
<dbReference type="InterPro" id="IPR011611">
    <property type="entry name" value="PfkB_dom"/>
</dbReference>
<dbReference type="GO" id="GO:0016798">
    <property type="term" value="F:hydrolase activity, acting on glycosyl bonds"/>
    <property type="evidence" value="ECO:0007669"/>
    <property type="project" value="TreeGrafter"/>
</dbReference>
<gene>
    <name evidence="3" type="ORF">BCV71DRAFT_224600</name>
</gene>
<dbReference type="CDD" id="cd01941">
    <property type="entry name" value="YeiC_kinase_like"/>
    <property type="match status" value="1"/>
</dbReference>
<dbReference type="SUPFAM" id="SSF53613">
    <property type="entry name" value="Ribokinase-like"/>
    <property type="match status" value="1"/>
</dbReference>
<dbReference type="Gene3D" id="3.40.1190.20">
    <property type="match status" value="1"/>
</dbReference>
<feature type="domain" description="Carbohydrate kinase PfkB" evidence="2">
    <location>
        <begin position="31"/>
        <end position="317"/>
    </location>
</feature>
<dbReference type="GO" id="GO:0046872">
    <property type="term" value="F:metal ion binding"/>
    <property type="evidence" value="ECO:0007669"/>
    <property type="project" value="UniProtKB-KW"/>
</dbReference>
<evidence type="ECO:0000313" key="3">
    <source>
        <dbReference type="EMBL" id="ORE22282.1"/>
    </source>
</evidence>
<accession>A0A1X0SDD7</accession>
<dbReference type="InterPro" id="IPR029056">
    <property type="entry name" value="Ribokinase-like"/>
</dbReference>
<evidence type="ECO:0000259" key="2">
    <source>
        <dbReference type="Pfam" id="PF00294"/>
    </source>
</evidence>
<dbReference type="AlphaFoldDB" id="A0A1X0SDD7"/>
<dbReference type="VEuPathDB" id="FungiDB:BCV72DRAFT_304461"/>
<protein>
    <submittedName>
        <fullName evidence="3">Ribokinase-like protein</fullName>
    </submittedName>
</protein>
<organism evidence="3 4">
    <name type="scientific">Rhizopus microsporus</name>
    <dbReference type="NCBI Taxonomy" id="58291"/>
    <lineage>
        <taxon>Eukaryota</taxon>
        <taxon>Fungi</taxon>
        <taxon>Fungi incertae sedis</taxon>
        <taxon>Mucoromycota</taxon>
        <taxon>Mucoromycotina</taxon>
        <taxon>Mucoromycetes</taxon>
        <taxon>Mucorales</taxon>
        <taxon>Mucorineae</taxon>
        <taxon>Rhizopodaceae</taxon>
        <taxon>Rhizopus</taxon>
    </lineage>
</organism>
<reference evidence="3 4" key="1">
    <citation type="journal article" date="2016" name="Proc. Natl. Acad. Sci. U.S.A.">
        <title>Lipid metabolic changes in an early divergent fungus govern the establishment of a mutualistic symbiosis with endobacteria.</title>
        <authorList>
            <person name="Lastovetsky O.A."/>
            <person name="Gaspar M.L."/>
            <person name="Mondo S.J."/>
            <person name="LaButti K.M."/>
            <person name="Sandor L."/>
            <person name="Grigoriev I.V."/>
            <person name="Henry S.A."/>
            <person name="Pawlowska T.E."/>
        </authorList>
    </citation>
    <scope>NUCLEOTIDE SEQUENCE [LARGE SCALE GENOMIC DNA]</scope>
    <source>
        <strain evidence="3 4">ATCC 11559</strain>
    </source>
</reference>
<sequence>MLSRPLLVIGGVALDITSTVSPSIKSSVLYTSTPGKITQTLGGVGRNIAEAAMRTGAKVRLVSVVGDDLAGINVYEGMKLLKMDTRHIQTLKGHNTAVYNALHSNTGQLVAAVADMDIFEHMDGVKVASIIQNEQPNLVCFDGNISSKVMKEITKTCHAFRIPAFFEPTSVPKALKLFNHHETLQLRSIRYISPNQFELDAMSQKIESTPELYKQIKSNKCIHTYGDLSPLAAKTLPQAMHLSHFIPNVITKLGEEGCLYVGEAGIKYFPPETILPHEIKSVTGAGDCFVGTFIANLQRHPIDTHLDHIVQKSQLAAIRTLKSDKAVSVDINHDLMLN</sequence>
<keyword evidence="1" id="KW-0479">Metal-binding</keyword>
<dbReference type="GO" id="GO:0016301">
    <property type="term" value="F:kinase activity"/>
    <property type="evidence" value="ECO:0007669"/>
    <property type="project" value="UniProtKB-KW"/>
</dbReference>
<evidence type="ECO:0000313" key="4">
    <source>
        <dbReference type="Proteomes" id="UP000242381"/>
    </source>
</evidence>
<keyword evidence="3" id="KW-0418">Kinase</keyword>
<dbReference type="Proteomes" id="UP000242381">
    <property type="component" value="Unassembled WGS sequence"/>
</dbReference>
<dbReference type="Pfam" id="PF00294">
    <property type="entry name" value="PfkB"/>
    <property type="match status" value="1"/>
</dbReference>
<proteinExistence type="predicted"/>
<dbReference type="GO" id="GO:0004730">
    <property type="term" value="F:pseudouridylate synthase activity"/>
    <property type="evidence" value="ECO:0007669"/>
    <property type="project" value="TreeGrafter"/>
</dbReference>